<dbReference type="PANTHER" id="PTHR12608">
    <property type="entry name" value="TRANSMEMBRANE PROTEIN HTP-1 RELATED"/>
    <property type="match status" value="1"/>
</dbReference>
<dbReference type="GO" id="GO:0005384">
    <property type="term" value="F:manganese ion transmembrane transporter activity"/>
    <property type="evidence" value="ECO:0007669"/>
    <property type="project" value="TreeGrafter"/>
</dbReference>
<name>A0A7S0HUH2_9CRYP</name>
<evidence type="ECO:0000256" key="1">
    <source>
        <dbReference type="ARBA" id="ARBA00004141"/>
    </source>
</evidence>
<dbReference type="GO" id="GO:0015085">
    <property type="term" value="F:calcium ion transmembrane transporter activity"/>
    <property type="evidence" value="ECO:0007669"/>
    <property type="project" value="TreeGrafter"/>
</dbReference>
<feature type="transmembrane region" description="Helical" evidence="6">
    <location>
        <begin position="38"/>
        <end position="59"/>
    </location>
</feature>
<feature type="transmembrane region" description="Helical" evidence="6">
    <location>
        <begin position="252"/>
        <end position="273"/>
    </location>
</feature>
<dbReference type="GO" id="GO:0016020">
    <property type="term" value="C:membrane"/>
    <property type="evidence" value="ECO:0007669"/>
    <property type="project" value="UniProtKB-SubCell"/>
</dbReference>
<feature type="transmembrane region" description="Helical" evidence="6">
    <location>
        <begin position="134"/>
        <end position="160"/>
    </location>
</feature>
<protein>
    <recommendedName>
        <fullName evidence="6">GDT1 family protein</fullName>
    </recommendedName>
</protein>
<feature type="transmembrane region" description="Helical" evidence="6">
    <location>
        <begin position="293"/>
        <end position="313"/>
    </location>
</feature>
<evidence type="ECO:0000256" key="6">
    <source>
        <dbReference type="RuleBase" id="RU365102"/>
    </source>
</evidence>
<accession>A0A7S0HUH2</accession>
<reference evidence="8" key="1">
    <citation type="submission" date="2021-01" db="EMBL/GenBank/DDBJ databases">
        <authorList>
            <person name="Corre E."/>
            <person name="Pelletier E."/>
            <person name="Niang G."/>
            <person name="Scheremetjew M."/>
            <person name="Finn R."/>
            <person name="Kale V."/>
            <person name="Holt S."/>
            <person name="Cochrane G."/>
            <person name="Meng A."/>
            <person name="Brown T."/>
            <person name="Cohen L."/>
        </authorList>
    </citation>
    <scope>NUCLEOTIDE SEQUENCE</scope>
    <source>
        <strain evidence="8">CCMP325</strain>
    </source>
</reference>
<dbReference type="PANTHER" id="PTHR12608:SF1">
    <property type="entry name" value="TRANSMEMBRANE PROTEIN 165"/>
    <property type="match status" value="1"/>
</dbReference>
<evidence type="ECO:0000313" key="8">
    <source>
        <dbReference type="EMBL" id="CAD8498520.1"/>
    </source>
</evidence>
<dbReference type="AlphaFoldDB" id="A0A7S0HUH2"/>
<feature type="transmembrane region" description="Helical" evidence="6">
    <location>
        <begin position="325"/>
        <end position="343"/>
    </location>
</feature>
<organism evidence="8">
    <name type="scientific">Hanusia phi</name>
    <dbReference type="NCBI Taxonomy" id="3032"/>
    <lineage>
        <taxon>Eukaryota</taxon>
        <taxon>Cryptophyceae</taxon>
        <taxon>Pyrenomonadales</taxon>
        <taxon>Geminigeraceae</taxon>
        <taxon>Hanusia</taxon>
    </lineage>
</organism>
<feature type="transmembrane region" description="Helical" evidence="6">
    <location>
        <begin position="196"/>
        <end position="214"/>
    </location>
</feature>
<evidence type="ECO:0000256" key="3">
    <source>
        <dbReference type="ARBA" id="ARBA00022692"/>
    </source>
</evidence>
<feature type="transmembrane region" description="Helical" evidence="6">
    <location>
        <begin position="167"/>
        <end position="190"/>
    </location>
</feature>
<proteinExistence type="inferred from homology"/>
<dbReference type="GO" id="GO:0032472">
    <property type="term" value="P:Golgi calcium ion transport"/>
    <property type="evidence" value="ECO:0007669"/>
    <property type="project" value="TreeGrafter"/>
</dbReference>
<evidence type="ECO:0000256" key="4">
    <source>
        <dbReference type="ARBA" id="ARBA00022989"/>
    </source>
</evidence>
<feature type="region of interest" description="Disordered" evidence="7">
    <location>
        <begin position="1"/>
        <end position="36"/>
    </location>
</feature>
<keyword evidence="5 6" id="KW-0472">Membrane</keyword>
<evidence type="ECO:0000256" key="5">
    <source>
        <dbReference type="ARBA" id="ARBA00023136"/>
    </source>
</evidence>
<dbReference type="EMBL" id="HBEO01027111">
    <property type="protein sequence ID" value="CAD8498520.1"/>
    <property type="molecule type" value="Transcribed_RNA"/>
</dbReference>
<evidence type="ECO:0000256" key="2">
    <source>
        <dbReference type="ARBA" id="ARBA00009190"/>
    </source>
</evidence>
<dbReference type="InterPro" id="IPR001727">
    <property type="entry name" value="GDT1-like"/>
</dbReference>
<keyword evidence="3 6" id="KW-0812">Transmembrane</keyword>
<gene>
    <name evidence="8" type="ORF">HPHI1048_LOCUS18287</name>
</gene>
<feature type="compositionally biased region" description="Basic and acidic residues" evidence="7">
    <location>
        <begin position="1"/>
        <end position="28"/>
    </location>
</feature>
<evidence type="ECO:0000256" key="7">
    <source>
        <dbReference type="SAM" id="MobiDB-lite"/>
    </source>
</evidence>
<comment type="similarity">
    <text evidence="2 6">Belongs to the GDT1 family.</text>
</comment>
<keyword evidence="4 6" id="KW-1133">Transmembrane helix</keyword>
<dbReference type="GO" id="GO:0005794">
    <property type="term" value="C:Golgi apparatus"/>
    <property type="evidence" value="ECO:0007669"/>
    <property type="project" value="TreeGrafter"/>
</dbReference>
<dbReference type="GO" id="GO:0032468">
    <property type="term" value="P:Golgi calcium ion homeostasis"/>
    <property type="evidence" value="ECO:0007669"/>
    <property type="project" value="TreeGrafter"/>
</dbReference>
<dbReference type="InterPro" id="IPR049555">
    <property type="entry name" value="GDT1-like_CS"/>
</dbReference>
<comment type="subcellular location">
    <subcellularLocation>
        <location evidence="1 6">Membrane</location>
        <topology evidence="1 6">Multi-pass membrane protein</topology>
    </subcellularLocation>
</comment>
<dbReference type="Pfam" id="PF01169">
    <property type="entry name" value="GDT1"/>
    <property type="match status" value="2"/>
</dbReference>
<sequence length="352" mass="37998">MGSTRTELRDRKVVKPTKEHTKQHETTRPRSHGSKLSTITMSTASVLLVFAVGLIAVVVSSNAAVPLEMKKEVQNSDPDLKMNEIQNKIIEAAKARNFDDVLALAAKAKRNKEFEQVFDEMRAFNGYSTLQVDAFFSSLMMIIVSELGDKTFFIAAVLAMKNPRSTVLAGALGALWVMTILSAAAGFALPNLIPRMYTHYASVCLFVFFGAKLLKDAKDMQTSGPSEELEEVEAELNKTDKKKNTDLESENGLVAGTLSNGVLWQAFTLTFLAEWGDRSQIATIALAAQKDPIGVTVGGILGHAACTALAVMGGRMLAARISERTVAISGGILFLLFAIHGLWQGGSSLNNA</sequence>
<dbReference type="PROSITE" id="PS01214">
    <property type="entry name" value="UPF0016"/>
    <property type="match status" value="1"/>
</dbReference>